<dbReference type="InterPro" id="IPR008557">
    <property type="entry name" value="PhoX"/>
</dbReference>
<dbReference type="SUPFAM" id="SSF63829">
    <property type="entry name" value="Calcium-dependent phosphotriesterase"/>
    <property type="match status" value="1"/>
</dbReference>
<dbReference type="Proteomes" id="UP000005713">
    <property type="component" value="Unassembled WGS sequence"/>
</dbReference>
<proteinExistence type="predicted"/>
<dbReference type="EMBL" id="AAYA01000007">
    <property type="protein sequence ID" value="EBA07972.1"/>
    <property type="molecule type" value="Genomic_DNA"/>
</dbReference>
<dbReference type="RefSeq" id="WP_005859768.1">
    <property type="nucleotide sequence ID" value="NZ_AAYA01000007.1"/>
</dbReference>
<evidence type="ECO:0000313" key="1">
    <source>
        <dbReference type="EMBL" id="EBA07972.1"/>
    </source>
</evidence>
<dbReference type="PANTHER" id="PTHR35399:SF2">
    <property type="entry name" value="DUF839 DOMAIN-CONTAINING PROTEIN"/>
    <property type="match status" value="1"/>
</dbReference>
<protein>
    <recommendedName>
        <fullName evidence="3">Twin-arginine translocation pathway signal sequence domain protein</fullName>
    </recommendedName>
</protein>
<dbReference type="PROSITE" id="PS51318">
    <property type="entry name" value="TAT"/>
    <property type="match status" value="1"/>
</dbReference>
<evidence type="ECO:0008006" key="3">
    <source>
        <dbReference type="Google" id="ProtNLM"/>
    </source>
</evidence>
<reference evidence="1 2" key="1">
    <citation type="submission" date="2006-06" db="EMBL/GenBank/DDBJ databases">
        <authorList>
            <person name="Moran M.A."/>
            <person name="Ferriera S."/>
            <person name="Johnson J."/>
            <person name="Kravitz S."/>
            <person name="Beeson K."/>
            <person name="Sutton G."/>
            <person name="Rogers Y.-H."/>
            <person name="Friedman R."/>
            <person name="Frazier M."/>
            <person name="Venter J.C."/>
        </authorList>
    </citation>
    <scope>NUCLEOTIDE SEQUENCE [LARGE SCALE GENOMIC DNA]</scope>
    <source>
        <strain evidence="1 2">E-37</strain>
    </source>
</reference>
<dbReference type="PANTHER" id="PTHR35399">
    <property type="entry name" value="SLR8030 PROTEIN"/>
    <property type="match status" value="1"/>
</dbReference>
<comment type="caution">
    <text evidence="1">The sequence shown here is derived from an EMBL/GenBank/DDBJ whole genome shotgun (WGS) entry which is preliminary data.</text>
</comment>
<organism evidence="1 2">
    <name type="scientific">Sagittula stellata (strain ATCC 700073 / DSM 11524 / E-37)</name>
    <dbReference type="NCBI Taxonomy" id="388399"/>
    <lineage>
        <taxon>Bacteria</taxon>
        <taxon>Pseudomonadati</taxon>
        <taxon>Pseudomonadota</taxon>
        <taxon>Alphaproteobacteria</taxon>
        <taxon>Rhodobacterales</taxon>
        <taxon>Roseobacteraceae</taxon>
        <taxon>Sagittula</taxon>
    </lineage>
</organism>
<evidence type="ECO:0000313" key="2">
    <source>
        <dbReference type="Proteomes" id="UP000005713"/>
    </source>
</evidence>
<dbReference type="OrthoDB" id="9801383at2"/>
<sequence length="626" mass="67659">MDIKKTIDLSWDDFDELRDPRPAETDFDQVVETALSRRGFLSGVLAFGSGAVAFGSGLMGSTSVARAQSSGFDFEPIGIATDFDIHVPAGYQWKPLVKWGQPLFSEAEGAFSPETGVSVAMSDKVFGENTDGMELFEVDGAQVIAVNSEYVNPKINLPEASEGMPANVDEVTLLKNMQGVTVMEIADTGNGYEVVVDSPFNRRITHETQMTMDGPAAGSALVQTNADPEGMSPKGTMNNCGSGKTLWGTYLTCEENFNGYFGTTGEMPEGEGYSRYGIGGEGRYAYEKYDARYDLSQEPNEPHRHGWITEIDPSDASSTPVKHTALGRFKHENAEMVQAADGRVVVYMGDDERGEFIYKYVSNGTWAEGQPTDGLLSDGTLYVAKFNPDQTGEWLALTPESTSMSLEEILVFSRMAGSKVGATTMDRPEWIACNPLKAEAYCALTNNKNRGLKTNAGGDETPVGGPNPREANNYGQIVRWTPENGDHGTIDFTWDLYVMAGNPEVHADAYAGSDNVTTGNMFNSPDGMAFDTKGRLWIQTDGDDSNEGDFAGMGNNQMLVGDTETGEIARFLTAPNGAEVTGLCWSADRKVAFVGIQHPGGSWPDGEGKPRSSVISVWREDGETVG</sequence>
<accession>A3K4S3</accession>
<dbReference type="Pfam" id="PF05787">
    <property type="entry name" value="PhoX"/>
    <property type="match status" value="1"/>
</dbReference>
<dbReference type="eggNOG" id="COG3211">
    <property type="taxonomic scope" value="Bacteria"/>
</dbReference>
<dbReference type="InterPro" id="IPR006311">
    <property type="entry name" value="TAT_signal"/>
</dbReference>
<dbReference type="AlphaFoldDB" id="A3K4S3"/>
<name>A3K4S3_SAGS3</name>
<gene>
    <name evidence="1" type="ORF">SSE37_01925</name>
</gene>
<keyword evidence="2" id="KW-1185">Reference proteome</keyword>